<dbReference type="Pfam" id="PF08281">
    <property type="entry name" value="Sigma70_r4_2"/>
    <property type="match status" value="1"/>
</dbReference>
<accession>A0A1W2GFP8</accession>
<dbReference type="STRING" id="692418.SAMN04488029_2534"/>
<feature type="domain" description="RNA polymerase sigma factor 70 region 4 type 2" evidence="7">
    <location>
        <begin position="131"/>
        <end position="183"/>
    </location>
</feature>
<dbReference type="RefSeq" id="WP_084373172.1">
    <property type="nucleotide sequence ID" value="NZ_FWYF01000002.1"/>
</dbReference>
<comment type="similarity">
    <text evidence="1">Belongs to the sigma-70 factor family. ECF subfamily.</text>
</comment>
<dbReference type="CDD" id="cd06171">
    <property type="entry name" value="Sigma70_r4"/>
    <property type="match status" value="1"/>
</dbReference>
<dbReference type="Gene3D" id="1.10.1740.10">
    <property type="match status" value="1"/>
</dbReference>
<organism evidence="8 9">
    <name type="scientific">Reichenbachiella faecimaris</name>
    <dbReference type="NCBI Taxonomy" id="692418"/>
    <lineage>
        <taxon>Bacteria</taxon>
        <taxon>Pseudomonadati</taxon>
        <taxon>Bacteroidota</taxon>
        <taxon>Cytophagia</taxon>
        <taxon>Cytophagales</taxon>
        <taxon>Reichenbachiellaceae</taxon>
        <taxon>Reichenbachiella</taxon>
    </lineage>
</organism>
<evidence type="ECO:0000256" key="1">
    <source>
        <dbReference type="ARBA" id="ARBA00010641"/>
    </source>
</evidence>
<dbReference type="InterPro" id="IPR013324">
    <property type="entry name" value="RNA_pol_sigma_r3/r4-like"/>
</dbReference>
<keyword evidence="5" id="KW-0804">Transcription</keyword>
<dbReference type="Proteomes" id="UP000192472">
    <property type="component" value="Unassembled WGS sequence"/>
</dbReference>
<dbReference type="InterPro" id="IPR007627">
    <property type="entry name" value="RNA_pol_sigma70_r2"/>
</dbReference>
<dbReference type="Pfam" id="PF04542">
    <property type="entry name" value="Sigma70_r2"/>
    <property type="match status" value="1"/>
</dbReference>
<sequence>MSIKYSKAEVKNIQYDIHNKLILQCKAGDRVAQNELYKRYAGAMYNICRRIMNDEDEARDLLQDAFVEAFMKIHNLKELSTFSAWIKRITVNKCINAIKKKRIFAISIDENVDPADEDEFIDKEIIGHEAQAIMKALEQISDGCRTVFNLYLFEGYDHKEISQIMGISESASKSQYSKAKQKIRDLLETQKFRSYGNK</sequence>
<feature type="domain" description="RNA polymerase sigma-70 region 2" evidence="6">
    <location>
        <begin position="36"/>
        <end position="102"/>
    </location>
</feature>
<evidence type="ECO:0000256" key="4">
    <source>
        <dbReference type="ARBA" id="ARBA00023125"/>
    </source>
</evidence>
<evidence type="ECO:0000256" key="3">
    <source>
        <dbReference type="ARBA" id="ARBA00023082"/>
    </source>
</evidence>
<dbReference type="InterPro" id="IPR036388">
    <property type="entry name" value="WH-like_DNA-bd_sf"/>
</dbReference>
<keyword evidence="9" id="KW-1185">Reference proteome</keyword>
<evidence type="ECO:0000256" key="5">
    <source>
        <dbReference type="ARBA" id="ARBA00023163"/>
    </source>
</evidence>
<dbReference type="AlphaFoldDB" id="A0A1W2GFP8"/>
<evidence type="ECO:0000313" key="8">
    <source>
        <dbReference type="EMBL" id="SMD35473.1"/>
    </source>
</evidence>
<dbReference type="Gene3D" id="1.10.10.10">
    <property type="entry name" value="Winged helix-like DNA-binding domain superfamily/Winged helix DNA-binding domain"/>
    <property type="match status" value="1"/>
</dbReference>
<name>A0A1W2GFP8_REIFA</name>
<dbReference type="GO" id="GO:0003677">
    <property type="term" value="F:DNA binding"/>
    <property type="evidence" value="ECO:0007669"/>
    <property type="project" value="UniProtKB-KW"/>
</dbReference>
<dbReference type="PANTHER" id="PTHR43133:SF8">
    <property type="entry name" value="RNA POLYMERASE SIGMA FACTOR HI_1459-RELATED"/>
    <property type="match status" value="1"/>
</dbReference>
<keyword evidence="3" id="KW-0731">Sigma factor</keyword>
<evidence type="ECO:0000313" key="9">
    <source>
        <dbReference type="Proteomes" id="UP000192472"/>
    </source>
</evidence>
<dbReference type="InterPro" id="IPR013249">
    <property type="entry name" value="RNA_pol_sigma70_r4_t2"/>
</dbReference>
<dbReference type="GO" id="GO:0016987">
    <property type="term" value="F:sigma factor activity"/>
    <property type="evidence" value="ECO:0007669"/>
    <property type="project" value="UniProtKB-KW"/>
</dbReference>
<keyword evidence="2" id="KW-0805">Transcription regulation</keyword>
<reference evidence="8 9" key="1">
    <citation type="submission" date="2017-04" db="EMBL/GenBank/DDBJ databases">
        <authorList>
            <person name="Afonso C.L."/>
            <person name="Miller P.J."/>
            <person name="Scott M.A."/>
            <person name="Spackman E."/>
            <person name="Goraichik I."/>
            <person name="Dimitrov K.M."/>
            <person name="Suarez D.L."/>
            <person name="Swayne D.E."/>
        </authorList>
    </citation>
    <scope>NUCLEOTIDE SEQUENCE [LARGE SCALE GENOMIC DNA]</scope>
    <source>
        <strain evidence="8 9">DSM 26133</strain>
    </source>
</reference>
<keyword evidence="4" id="KW-0238">DNA-binding</keyword>
<dbReference type="InterPro" id="IPR013325">
    <property type="entry name" value="RNA_pol_sigma_r2"/>
</dbReference>
<dbReference type="SUPFAM" id="SSF88659">
    <property type="entry name" value="Sigma3 and sigma4 domains of RNA polymerase sigma factors"/>
    <property type="match status" value="1"/>
</dbReference>
<evidence type="ECO:0000259" key="7">
    <source>
        <dbReference type="Pfam" id="PF08281"/>
    </source>
</evidence>
<dbReference type="InterPro" id="IPR039425">
    <property type="entry name" value="RNA_pol_sigma-70-like"/>
</dbReference>
<evidence type="ECO:0000256" key="2">
    <source>
        <dbReference type="ARBA" id="ARBA00023015"/>
    </source>
</evidence>
<dbReference type="SUPFAM" id="SSF88946">
    <property type="entry name" value="Sigma2 domain of RNA polymerase sigma factors"/>
    <property type="match status" value="1"/>
</dbReference>
<evidence type="ECO:0000259" key="6">
    <source>
        <dbReference type="Pfam" id="PF04542"/>
    </source>
</evidence>
<proteinExistence type="inferred from homology"/>
<dbReference type="InterPro" id="IPR014284">
    <property type="entry name" value="RNA_pol_sigma-70_dom"/>
</dbReference>
<dbReference type="GO" id="GO:0006352">
    <property type="term" value="P:DNA-templated transcription initiation"/>
    <property type="evidence" value="ECO:0007669"/>
    <property type="project" value="InterPro"/>
</dbReference>
<dbReference type="OrthoDB" id="941544at2"/>
<protein>
    <submittedName>
        <fullName evidence="8">RNA polymerase sigma-70 factor, ECF subfamily</fullName>
    </submittedName>
</protein>
<dbReference type="NCBIfam" id="TIGR02937">
    <property type="entry name" value="sigma70-ECF"/>
    <property type="match status" value="1"/>
</dbReference>
<dbReference type="EMBL" id="FWYF01000002">
    <property type="protein sequence ID" value="SMD35473.1"/>
    <property type="molecule type" value="Genomic_DNA"/>
</dbReference>
<dbReference type="PANTHER" id="PTHR43133">
    <property type="entry name" value="RNA POLYMERASE ECF-TYPE SIGMA FACTO"/>
    <property type="match status" value="1"/>
</dbReference>
<gene>
    <name evidence="8" type="ORF">SAMN04488029_2534</name>
</gene>